<comment type="caution">
    <text evidence="2">The sequence shown here is derived from an EMBL/GenBank/DDBJ whole genome shotgun (WGS) entry which is preliminary data.</text>
</comment>
<dbReference type="Proteomes" id="UP001162131">
    <property type="component" value="Unassembled WGS sequence"/>
</dbReference>
<sequence>MSLFPISLFTRQRTIESKGNRPRMLSSQGGGGDAYQKIQDLQEQLNIERTKNIQLQAHLQQAERSLAQKVIDYQTTIAALKAELKETRMGPSPNSERTKSSLEQVDSLHRKLMIAISSFKKDMQNELLDQEKDIVRIFDMKLGRICEDLEEKRQKKVEEISSLVKNEGKISKELEMLRSSAQIIDSKNLSLEQENKQLKIELKIKESELRELMEKYYRVKKQYENEEEKFEMTGTMRSVFTANSPKSVTRQIETALTINNPQIERYEGVIARLKKLLEIERKNLRAARTAYTREIESKTEVEMILRKCIENVRNEIIKKRGMYKKSEAEEREMVVEHLLNSEEVLTSIYDKAFPRSNGSL</sequence>
<dbReference type="PANTHER" id="PTHR40515">
    <property type="entry name" value="CILIA- AND FLAGELLA-ASSOCIATED PROTEIN 157"/>
    <property type="match status" value="1"/>
</dbReference>
<name>A0AAU9JRP9_9CILI</name>
<organism evidence="2 3">
    <name type="scientific">Blepharisma stoltei</name>
    <dbReference type="NCBI Taxonomy" id="1481888"/>
    <lineage>
        <taxon>Eukaryota</taxon>
        <taxon>Sar</taxon>
        <taxon>Alveolata</taxon>
        <taxon>Ciliophora</taxon>
        <taxon>Postciliodesmatophora</taxon>
        <taxon>Heterotrichea</taxon>
        <taxon>Heterotrichida</taxon>
        <taxon>Blepharismidae</taxon>
        <taxon>Blepharisma</taxon>
    </lineage>
</organism>
<dbReference type="PANTHER" id="PTHR40515:SF1">
    <property type="entry name" value="CILIA- AND FLAGELLA-ASSOCIATED PROTEIN 157"/>
    <property type="match status" value="1"/>
</dbReference>
<evidence type="ECO:0000256" key="1">
    <source>
        <dbReference type="SAM" id="Coils"/>
    </source>
</evidence>
<dbReference type="AlphaFoldDB" id="A0AAU9JRP9"/>
<proteinExistence type="predicted"/>
<evidence type="ECO:0000313" key="2">
    <source>
        <dbReference type="EMBL" id="CAG9328237.1"/>
    </source>
</evidence>
<feature type="coiled-coil region" evidence="1">
    <location>
        <begin position="263"/>
        <end position="329"/>
    </location>
</feature>
<reference evidence="2" key="1">
    <citation type="submission" date="2021-09" db="EMBL/GenBank/DDBJ databases">
        <authorList>
            <consortium name="AG Swart"/>
            <person name="Singh M."/>
            <person name="Singh A."/>
            <person name="Seah K."/>
            <person name="Emmerich C."/>
        </authorList>
    </citation>
    <scope>NUCLEOTIDE SEQUENCE</scope>
    <source>
        <strain evidence="2">ATCC30299</strain>
    </source>
</reference>
<accession>A0AAU9JRP9</accession>
<protein>
    <submittedName>
        <fullName evidence="2">Uncharacterized protein</fullName>
    </submittedName>
</protein>
<dbReference type="EMBL" id="CAJZBQ010000045">
    <property type="protein sequence ID" value="CAG9328237.1"/>
    <property type="molecule type" value="Genomic_DNA"/>
</dbReference>
<evidence type="ECO:0000313" key="3">
    <source>
        <dbReference type="Proteomes" id="UP001162131"/>
    </source>
</evidence>
<gene>
    <name evidence="2" type="ORF">BSTOLATCC_MIC45692</name>
</gene>
<keyword evidence="1" id="KW-0175">Coiled coil</keyword>
<feature type="coiled-coil region" evidence="1">
    <location>
        <begin position="146"/>
        <end position="229"/>
    </location>
</feature>
<keyword evidence="3" id="KW-1185">Reference proteome</keyword>